<accession>A0A2P5FWU3</accession>
<evidence type="ECO:0000256" key="1">
    <source>
        <dbReference type="SAM" id="MobiDB-lite"/>
    </source>
</evidence>
<sequence>MEPFYGGTFTADRDGKMGGLSSGLERKDTGKIRSARPKILNIESSPARRPNGLLSEPGPKKWTYLGVFWPNMTFL</sequence>
<gene>
    <name evidence="2" type="ORF">TorRG33x02_020420</name>
</gene>
<proteinExistence type="predicted"/>
<keyword evidence="3" id="KW-1185">Reference proteome</keyword>
<dbReference type="EMBL" id="JXTC01000005">
    <property type="protein sequence ID" value="POO02258.1"/>
    <property type="molecule type" value="Genomic_DNA"/>
</dbReference>
<dbReference type="AlphaFoldDB" id="A0A2P5FWU3"/>
<evidence type="ECO:0000313" key="2">
    <source>
        <dbReference type="EMBL" id="POO02258.1"/>
    </source>
</evidence>
<protein>
    <submittedName>
        <fullName evidence="2">Uncharacterized protein</fullName>
    </submittedName>
</protein>
<organism evidence="2 3">
    <name type="scientific">Trema orientale</name>
    <name type="common">Charcoal tree</name>
    <name type="synonym">Celtis orientalis</name>
    <dbReference type="NCBI Taxonomy" id="63057"/>
    <lineage>
        <taxon>Eukaryota</taxon>
        <taxon>Viridiplantae</taxon>
        <taxon>Streptophyta</taxon>
        <taxon>Embryophyta</taxon>
        <taxon>Tracheophyta</taxon>
        <taxon>Spermatophyta</taxon>
        <taxon>Magnoliopsida</taxon>
        <taxon>eudicotyledons</taxon>
        <taxon>Gunneridae</taxon>
        <taxon>Pentapetalae</taxon>
        <taxon>rosids</taxon>
        <taxon>fabids</taxon>
        <taxon>Rosales</taxon>
        <taxon>Cannabaceae</taxon>
        <taxon>Trema</taxon>
    </lineage>
</organism>
<comment type="caution">
    <text evidence="2">The sequence shown here is derived from an EMBL/GenBank/DDBJ whole genome shotgun (WGS) entry which is preliminary data.</text>
</comment>
<evidence type="ECO:0000313" key="3">
    <source>
        <dbReference type="Proteomes" id="UP000237000"/>
    </source>
</evidence>
<feature type="region of interest" description="Disordered" evidence="1">
    <location>
        <begin position="1"/>
        <end position="28"/>
    </location>
</feature>
<dbReference type="InParanoid" id="A0A2P5FWU3"/>
<dbReference type="Proteomes" id="UP000237000">
    <property type="component" value="Unassembled WGS sequence"/>
</dbReference>
<name>A0A2P5FWU3_TREOI</name>
<reference evidence="3" key="1">
    <citation type="submission" date="2016-06" db="EMBL/GenBank/DDBJ databases">
        <title>Parallel loss of symbiosis genes in relatives of nitrogen-fixing non-legume Parasponia.</title>
        <authorList>
            <person name="Van Velzen R."/>
            <person name="Holmer R."/>
            <person name="Bu F."/>
            <person name="Rutten L."/>
            <person name="Van Zeijl A."/>
            <person name="Liu W."/>
            <person name="Santuari L."/>
            <person name="Cao Q."/>
            <person name="Sharma T."/>
            <person name="Shen D."/>
            <person name="Roswanjaya Y."/>
            <person name="Wardhani T."/>
            <person name="Kalhor M.S."/>
            <person name="Jansen J."/>
            <person name="Van den Hoogen J."/>
            <person name="Gungor B."/>
            <person name="Hartog M."/>
            <person name="Hontelez J."/>
            <person name="Verver J."/>
            <person name="Yang W.-C."/>
            <person name="Schijlen E."/>
            <person name="Repin R."/>
            <person name="Schilthuizen M."/>
            <person name="Schranz E."/>
            <person name="Heidstra R."/>
            <person name="Miyata K."/>
            <person name="Fedorova E."/>
            <person name="Kohlen W."/>
            <person name="Bisseling T."/>
            <person name="Smit S."/>
            <person name="Geurts R."/>
        </authorList>
    </citation>
    <scope>NUCLEOTIDE SEQUENCE [LARGE SCALE GENOMIC DNA]</scope>
    <source>
        <strain evidence="3">cv. RG33-2</strain>
    </source>
</reference>